<dbReference type="RefSeq" id="XP_029241036.1">
    <property type="nucleotide sequence ID" value="XM_029379153.1"/>
</dbReference>
<dbReference type="GO" id="GO:0004181">
    <property type="term" value="F:metallocarboxypeptidase activity"/>
    <property type="evidence" value="ECO:0007669"/>
    <property type="project" value="InterPro"/>
</dbReference>
<dbReference type="SUPFAM" id="SSF53187">
    <property type="entry name" value="Zn-dependent exopeptidases"/>
    <property type="match status" value="1"/>
</dbReference>
<dbReference type="OrthoDB" id="10253041at2759"/>
<feature type="domain" description="Peptidase M14" evidence="5">
    <location>
        <begin position="693"/>
        <end position="987"/>
    </location>
</feature>
<dbReference type="EMBL" id="MKGL01000046">
    <property type="protein sequence ID" value="RNF09528.1"/>
    <property type="molecule type" value="Genomic_DNA"/>
</dbReference>
<dbReference type="InterPro" id="IPR040626">
    <property type="entry name" value="Pepdidase_M14_N"/>
</dbReference>
<evidence type="ECO:0000313" key="7">
    <source>
        <dbReference type="Proteomes" id="UP000283634"/>
    </source>
</evidence>
<feature type="active site" description="Proton donor/acceptor" evidence="3">
    <location>
        <position position="957"/>
    </location>
</feature>
<sequence>MMPVKLGDSSTVKGARRSRKVPATMDVFASFTSQLCVMQRHSSGTVISTPRRPINANNNNNQNGSHMSGSLKGATPRPYKSPSVARGKNESRSSRPTGRECRRTAGLLRRILPKTPPETERTPVKSSSLSGPSYEHGSTVLVETPTTATTKAMPHKRQNNNAMVCSSQQEEVENSSSPPPQSPQSPNSDTSMEINANTLANHNIPSECSSLNSSITQIPNAAAAKRYMDEVLEEREDQQEPQGENGIVCKSNLNEADSYTLYDEEDEEEAVYQYIQKHQKTNASWKDDTKEGFPLDSTVALTSKTALGAENGSAGPSRSSRPRHHFSWGLLSRQAVMTAKSRDTTTHRFISRNSQECISDAVCRSMSLYSAFFLDGAKKVWLVDDRVLARCLEYVGLMGYQQLRSAKGQASQGTPLGMADLASPIKHAAKRLVDDAGSMSSARWALNTAPCNKSAERGVSTLFMHPREPERWFSEQEYVLGAIFSSCAWADRHSSFGANSNNNMDGHVKSHLSLDWHPIQQAAAFVLERFPHWGGAEDFVETWERQVGIVLGTASPSHQRVFNFPEEGLVFSSDMEGGNLARVERIKSAAYQPSFTLWLESESRCAQRLWFRFAISGVRPHCAVSLRVVNIQPNTKLYTRNGMRPVWCAGNYPRVWTPVGTCVYRTINNDEDGELSFVIIPRCNDVVHVAFCVPYTYADLLCHIANWHHLVRKSFGGIRFEERVLCHTQDGRKMHLLIITNTNARTLFTRNDRREEGGNKVARQAILGPYAHFETGKKVVLVSGRVHPGEVTASHGIHGVISFLLSRDPRAALVREYFIFYIVPMLNPDGVARGHSRLDQNGFNLNRCYNNPNPRIQPTVTALRNVFDNLQQTYRDRFFMYMDFHSHASQSSGFMFGNCLPETVQHWNMVFPKIVSLHAKRLFSYQLCRFGRGHMISKEGSSRVLFGERLIHSYTVELTHFSSDRMFVDGTCAEENSSNDRNHASANDNGDADMWDAQYANIYGPQLRSATATRGEVSTPPKLTTTRSRLIRGRKPQSSRAGCPKQCAENCVTRTRGDCRGDPDKHEMLRCIEVPCILSQSAEVGRACVLALLDYCAVGNYVSPQFAASGALERTLREVKRSINPTSTSKPFPNRLPFAYKLRQR</sequence>
<dbReference type="GeneID" id="40326070"/>
<reference evidence="6 7" key="1">
    <citation type="journal article" date="2018" name="BMC Genomics">
        <title>Genomic comparison of Trypanosoma conorhini and Trypanosoma rangeli to Trypanosoma cruzi strains of high and low virulence.</title>
        <authorList>
            <person name="Bradwell K.R."/>
            <person name="Koparde V.N."/>
            <person name="Matveyev A.V."/>
            <person name="Serrano M.G."/>
            <person name="Alves J.M."/>
            <person name="Parikh H."/>
            <person name="Huang B."/>
            <person name="Lee V."/>
            <person name="Espinosa-Alvarez O."/>
            <person name="Ortiz P.A."/>
            <person name="Costa-Martins A.G."/>
            <person name="Teixeira M.M."/>
            <person name="Buck G.A."/>
        </authorList>
    </citation>
    <scope>NUCLEOTIDE SEQUENCE [LARGE SCALE GENOMIC DNA]</scope>
    <source>
        <strain evidence="6 7">AM80</strain>
    </source>
</reference>
<evidence type="ECO:0000256" key="3">
    <source>
        <dbReference type="PROSITE-ProRule" id="PRU01379"/>
    </source>
</evidence>
<keyword evidence="6" id="KW-0645">Protease</keyword>
<comment type="caution">
    <text evidence="6">The sequence shown here is derived from an EMBL/GenBank/DDBJ whole genome shotgun (WGS) entry which is preliminary data.</text>
</comment>
<evidence type="ECO:0000256" key="1">
    <source>
        <dbReference type="ARBA" id="ARBA00001947"/>
    </source>
</evidence>
<keyword evidence="7" id="KW-1185">Reference proteome</keyword>
<dbReference type="PANTHER" id="PTHR12756">
    <property type="entry name" value="CYTOSOLIC CARBOXYPEPTIDASE"/>
    <property type="match status" value="1"/>
</dbReference>
<gene>
    <name evidence="6" type="ORF">TraAM80_02137</name>
</gene>
<dbReference type="Pfam" id="PF00246">
    <property type="entry name" value="Peptidase_M14"/>
    <property type="match status" value="1"/>
</dbReference>
<dbReference type="AlphaFoldDB" id="A0A422NVN6"/>
<dbReference type="VEuPathDB" id="TriTrypDB:TRSC58_02541"/>
<dbReference type="GO" id="GO:0006508">
    <property type="term" value="P:proteolysis"/>
    <property type="evidence" value="ECO:0007669"/>
    <property type="project" value="InterPro"/>
</dbReference>
<evidence type="ECO:0000256" key="4">
    <source>
        <dbReference type="SAM" id="MobiDB-lite"/>
    </source>
</evidence>
<dbReference type="Gene3D" id="3.40.630.10">
    <property type="entry name" value="Zn peptidases"/>
    <property type="match status" value="1"/>
</dbReference>
<evidence type="ECO:0000256" key="2">
    <source>
        <dbReference type="ARBA" id="ARBA00005988"/>
    </source>
</evidence>
<feature type="compositionally biased region" description="Basic and acidic residues" evidence="4">
    <location>
        <begin position="87"/>
        <end position="103"/>
    </location>
</feature>
<name>A0A422NVN6_TRYRA</name>
<dbReference type="GO" id="GO:0008270">
    <property type="term" value="F:zinc ion binding"/>
    <property type="evidence" value="ECO:0007669"/>
    <property type="project" value="InterPro"/>
</dbReference>
<protein>
    <submittedName>
        <fullName evidence="6">Metallo-peptidase, Clan MC, Family M14</fullName>
        <ecNumber evidence="6">3.4.17.-</ecNumber>
    </submittedName>
</protein>
<accession>A0A422NVN6</accession>
<keyword evidence="6" id="KW-0121">Carboxypeptidase</keyword>
<dbReference type="PROSITE" id="PS52035">
    <property type="entry name" value="PEPTIDASE_M14"/>
    <property type="match status" value="1"/>
</dbReference>
<feature type="compositionally biased region" description="Low complexity" evidence="4">
    <location>
        <begin position="139"/>
        <end position="150"/>
    </location>
</feature>
<dbReference type="InterPro" id="IPR050821">
    <property type="entry name" value="Cytosolic_carboxypeptidase"/>
</dbReference>
<keyword evidence="6" id="KW-0378">Hydrolase</keyword>
<feature type="region of interest" description="Disordered" evidence="4">
    <location>
        <begin position="1"/>
        <end position="20"/>
    </location>
</feature>
<dbReference type="InterPro" id="IPR000834">
    <property type="entry name" value="Peptidase_M14"/>
</dbReference>
<comment type="cofactor">
    <cofactor evidence="1">
        <name>Zn(2+)</name>
        <dbReference type="ChEBI" id="CHEBI:29105"/>
    </cofactor>
</comment>
<evidence type="ECO:0000259" key="5">
    <source>
        <dbReference type="PROSITE" id="PS52035"/>
    </source>
</evidence>
<dbReference type="Gene3D" id="2.60.40.3120">
    <property type="match status" value="1"/>
</dbReference>
<dbReference type="Pfam" id="PF18027">
    <property type="entry name" value="Pepdidase_M14_N"/>
    <property type="match status" value="1"/>
</dbReference>
<dbReference type="EC" id="3.4.17.-" evidence="6"/>
<dbReference type="OMA" id="PYAHFET"/>
<organism evidence="6 7">
    <name type="scientific">Trypanosoma rangeli</name>
    <dbReference type="NCBI Taxonomy" id="5698"/>
    <lineage>
        <taxon>Eukaryota</taxon>
        <taxon>Discoba</taxon>
        <taxon>Euglenozoa</taxon>
        <taxon>Kinetoplastea</taxon>
        <taxon>Metakinetoplastina</taxon>
        <taxon>Trypanosomatida</taxon>
        <taxon>Trypanosomatidae</taxon>
        <taxon>Trypanosoma</taxon>
        <taxon>Herpetosoma</taxon>
    </lineage>
</organism>
<feature type="region of interest" description="Disordered" evidence="4">
    <location>
        <begin position="44"/>
        <end position="192"/>
    </location>
</feature>
<comment type="similarity">
    <text evidence="2 3">Belongs to the peptidase M14 family.</text>
</comment>
<proteinExistence type="inferred from homology"/>
<evidence type="ECO:0000313" key="6">
    <source>
        <dbReference type="EMBL" id="RNF09528.1"/>
    </source>
</evidence>
<dbReference type="PANTHER" id="PTHR12756:SF12">
    <property type="entry name" value="CYTOSOLIC CARBOXYPEPTIDASE-LIKE PROTEIN 5"/>
    <property type="match status" value="1"/>
</dbReference>
<dbReference type="Proteomes" id="UP000283634">
    <property type="component" value="Unassembled WGS sequence"/>
</dbReference>